<dbReference type="PANTHER" id="PTHR47843">
    <property type="entry name" value="BTB DOMAIN-CONTAINING PROTEIN-RELATED"/>
    <property type="match status" value="1"/>
</dbReference>
<dbReference type="OMA" id="QCRERIR"/>
<dbReference type="CDD" id="cd18186">
    <property type="entry name" value="BTB_POZ_ZBTB_KLHL-like"/>
    <property type="match status" value="1"/>
</dbReference>
<evidence type="ECO:0000259" key="2">
    <source>
        <dbReference type="PROSITE" id="PS50097"/>
    </source>
</evidence>
<evidence type="ECO:0000256" key="1">
    <source>
        <dbReference type="SAM" id="MobiDB-lite"/>
    </source>
</evidence>
<dbReference type="STRING" id="105696.A0A1Y2LNQ3"/>
<dbReference type="SUPFAM" id="SSF54695">
    <property type="entry name" value="POZ domain"/>
    <property type="match status" value="1"/>
</dbReference>
<dbReference type="InterPro" id="IPR011333">
    <property type="entry name" value="SKP1/BTB/POZ_sf"/>
</dbReference>
<dbReference type="AlphaFoldDB" id="A0A1Y2LNQ3"/>
<dbReference type="PROSITE" id="PS50097">
    <property type="entry name" value="BTB"/>
    <property type="match status" value="1"/>
</dbReference>
<evidence type="ECO:0000313" key="3">
    <source>
        <dbReference type="EMBL" id="OSS45425.1"/>
    </source>
</evidence>
<gene>
    <name evidence="3" type="ORF">B5807_10171</name>
</gene>
<dbReference type="InterPro" id="IPR000210">
    <property type="entry name" value="BTB/POZ_dom"/>
</dbReference>
<evidence type="ECO:0000313" key="4">
    <source>
        <dbReference type="Proteomes" id="UP000193240"/>
    </source>
</evidence>
<feature type="domain" description="BTB" evidence="2">
    <location>
        <begin position="21"/>
        <end position="88"/>
    </location>
</feature>
<dbReference type="Gene3D" id="3.30.710.10">
    <property type="entry name" value="Potassium Channel Kv1.1, Chain A"/>
    <property type="match status" value="1"/>
</dbReference>
<proteinExistence type="predicted"/>
<keyword evidence="4" id="KW-1185">Reference proteome</keyword>
<dbReference type="Pfam" id="PF00651">
    <property type="entry name" value="BTB"/>
    <property type="match status" value="1"/>
</dbReference>
<dbReference type="EMBL" id="KZ107854">
    <property type="protein sequence ID" value="OSS45425.1"/>
    <property type="molecule type" value="Genomic_DNA"/>
</dbReference>
<organism evidence="3 4">
    <name type="scientific">Epicoccum nigrum</name>
    <name type="common">Soil fungus</name>
    <name type="synonym">Epicoccum purpurascens</name>
    <dbReference type="NCBI Taxonomy" id="105696"/>
    <lineage>
        <taxon>Eukaryota</taxon>
        <taxon>Fungi</taxon>
        <taxon>Dikarya</taxon>
        <taxon>Ascomycota</taxon>
        <taxon>Pezizomycotina</taxon>
        <taxon>Dothideomycetes</taxon>
        <taxon>Pleosporomycetidae</taxon>
        <taxon>Pleosporales</taxon>
        <taxon>Pleosporineae</taxon>
        <taxon>Didymellaceae</taxon>
        <taxon>Epicoccum</taxon>
    </lineage>
</organism>
<accession>A0A1Y2LNQ3</accession>
<sequence>MATEASCTRTMTPSFLTMDLDTVTLKLGQAEIAVYKTLLTAVSDYFRKAFDGPFREADERSIALEGVSERTLRIFLQWAYVQNLQFNPFSGALKYDALLPPDEVERIHRKAPTSAEVTGTTEEAEDGSNYEPDDDTETSTKGGPLFDEAQYYTLPSGSELYWNHGKWTENAETFYLTLTELFVFADKYSVPQLRDNVVTAFVGQIWKWSFFPSFKNDHALICLMATKLPASSKLKEFIACCIAWVVLPDTDENPEDRMRSLQALDPDLAVTVGIAYAVTARDCTASKSFQMSVVLSDHLSNACVFHDHTHLDQDQCRKRIASRPHIFTAILDACAKAVMTKPTEEN</sequence>
<dbReference type="InParanoid" id="A0A1Y2LNQ3"/>
<reference evidence="3 4" key="1">
    <citation type="journal article" date="2017" name="Genome Announc.">
        <title>Genome sequence of the saprophytic ascomycete Epicoccum nigrum ICMP 19927 strain isolated from New Zealand.</title>
        <authorList>
            <person name="Fokin M."/>
            <person name="Fleetwood D."/>
            <person name="Weir B.S."/>
            <person name="Villas-Boas S.G."/>
        </authorList>
    </citation>
    <scope>NUCLEOTIDE SEQUENCE [LARGE SCALE GENOMIC DNA]</scope>
    <source>
        <strain evidence="3 4">ICMP 19927</strain>
    </source>
</reference>
<feature type="region of interest" description="Disordered" evidence="1">
    <location>
        <begin position="109"/>
        <end position="144"/>
    </location>
</feature>
<feature type="compositionally biased region" description="Acidic residues" evidence="1">
    <location>
        <begin position="122"/>
        <end position="137"/>
    </location>
</feature>
<protein>
    <recommendedName>
        <fullName evidence="2">BTB domain-containing protein</fullName>
    </recommendedName>
</protein>
<dbReference type="Proteomes" id="UP000193240">
    <property type="component" value="Unassembled WGS sequence"/>
</dbReference>
<dbReference type="SMART" id="SM00225">
    <property type="entry name" value="BTB"/>
    <property type="match status" value="1"/>
</dbReference>
<dbReference type="PANTHER" id="PTHR47843:SF2">
    <property type="entry name" value="BTB DOMAIN-CONTAINING PROTEIN"/>
    <property type="match status" value="1"/>
</dbReference>
<name>A0A1Y2LNQ3_EPING</name>